<feature type="domain" description="Histidine kinase" evidence="8">
    <location>
        <begin position="122"/>
        <end position="339"/>
    </location>
</feature>
<dbReference type="Proteomes" id="UP000526033">
    <property type="component" value="Unassembled WGS sequence"/>
</dbReference>
<dbReference type="Pfam" id="PF02518">
    <property type="entry name" value="HATPase_c"/>
    <property type="match status" value="1"/>
</dbReference>
<dbReference type="EC" id="2.7.13.3" evidence="2"/>
<feature type="transmembrane region" description="Helical" evidence="7">
    <location>
        <begin position="82"/>
        <end position="106"/>
    </location>
</feature>
<organism evidence="9 10">
    <name type="scientific">candidate division WWE3 bacterium</name>
    <dbReference type="NCBI Taxonomy" id="2053526"/>
    <lineage>
        <taxon>Bacteria</taxon>
        <taxon>Katanobacteria</taxon>
    </lineage>
</organism>
<evidence type="ECO:0000256" key="6">
    <source>
        <dbReference type="ARBA" id="ARBA00023012"/>
    </source>
</evidence>
<dbReference type="InterPro" id="IPR050351">
    <property type="entry name" value="BphY/WalK/GraS-like"/>
</dbReference>
<dbReference type="InterPro" id="IPR036097">
    <property type="entry name" value="HisK_dim/P_sf"/>
</dbReference>
<evidence type="ECO:0000313" key="10">
    <source>
        <dbReference type="Proteomes" id="UP000526033"/>
    </source>
</evidence>
<evidence type="ECO:0000256" key="3">
    <source>
        <dbReference type="ARBA" id="ARBA00022553"/>
    </source>
</evidence>
<evidence type="ECO:0000259" key="8">
    <source>
        <dbReference type="PROSITE" id="PS50109"/>
    </source>
</evidence>
<dbReference type="GO" id="GO:0016036">
    <property type="term" value="P:cellular response to phosphate starvation"/>
    <property type="evidence" value="ECO:0007669"/>
    <property type="project" value="TreeGrafter"/>
</dbReference>
<gene>
    <name evidence="9" type="ORF">GYA27_03670</name>
</gene>
<evidence type="ECO:0000313" key="9">
    <source>
        <dbReference type="EMBL" id="NMB70271.1"/>
    </source>
</evidence>
<evidence type="ECO:0000256" key="4">
    <source>
        <dbReference type="ARBA" id="ARBA00022679"/>
    </source>
</evidence>
<dbReference type="InterPro" id="IPR004358">
    <property type="entry name" value="Sig_transdc_His_kin-like_C"/>
</dbReference>
<dbReference type="GO" id="GO:0005886">
    <property type="term" value="C:plasma membrane"/>
    <property type="evidence" value="ECO:0007669"/>
    <property type="project" value="TreeGrafter"/>
</dbReference>
<keyword evidence="3" id="KW-0597">Phosphoprotein</keyword>
<comment type="caution">
    <text evidence="9">The sequence shown here is derived from an EMBL/GenBank/DDBJ whole genome shotgun (WGS) entry which is preliminary data.</text>
</comment>
<keyword evidence="5 9" id="KW-0418">Kinase</keyword>
<evidence type="ECO:0000256" key="7">
    <source>
        <dbReference type="SAM" id="Phobius"/>
    </source>
</evidence>
<dbReference type="SMART" id="SM00387">
    <property type="entry name" value="HATPase_c"/>
    <property type="match status" value="1"/>
</dbReference>
<dbReference type="SUPFAM" id="SSF55874">
    <property type="entry name" value="ATPase domain of HSP90 chaperone/DNA topoisomerase II/histidine kinase"/>
    <property type="match status" value="1"/>
</dbReference>
<dbReference type="Gene3D" id="1.10.287.130">
    <property type="match status" value="1"/>
</dbReference>
<keyword evidence="4" id="KW-0808">Transferase</keyword>
<dbReference type="PANTHER" id="PTHR45453:SF1">
    <property type="entry name" value="PHOSPHATE REGULON SENSOR PROTEIN PHOR"/>
    <property type="match status" value="1"/>
</dbReference>
<name>A0A7X9DKQ9_UNCKA</name>
<dbReference type="InterPro" id="IPR036890">
    <property type="entry name" value="HATPase_C_sf"/>
</dbReference>
<keyword evidence="6" id="KW-0902">Two-component regulatory system</keyword>
<dbReference type="GO" id="GO:0000155">
    <property type="term" value="F:phosphorelay sensor kinase activity"/>
    <property type="evidence" value="ECO:0007669"/>
    <property type="project" value="InterPro"/>
</dbReference>
<feature type="transmembrane region" description="Helical" evidence="7">
    <location>
        <begin position="12"/>
        <end position="35"/>
    </location>
</feature>
<proteinExistence type="predicted"/>
<dbReference type="CDD" id="cd00082">
    <property type="entry name" value="HisKA"/>
    <property type="match status" value="1"/>
</dbReference>
<evidence type="ECO:0000256" key="5">
    <source>
        <dbReference type="ARBA" id="ARBA00022777"/>
    </source>
</evidence>
<sequence>MFKSAKIKLTAWYLLIIMTVSISFSAVMYTGVSAITKRALDNQRLRIERRIMDMEMYRPTPRIALFVDEGALIEVRERTLGILFVINLFIFVIAGGMGYILAGLTLKPIEDMLIKQRRFISDAAHELKTPITAMKTDMEVTLRDKEPTVDKQRISLKNAIEETDKLNLFVNNLLKKSRYELGNHQSEPEILDFASIVAEVIKTMSPLAKQKNIALEDSIEKINVKARESELNELVMNLIDNSIKYSNENGIVKIKVITQGKNVVLTVQDNGIGISEKDLKNIFEPFYKVDKSRTKTKANGYGLGLAIVKDIVNSNHGSIDISSKINEGTTFTVILPIVSESTQVSLSKQI</sequence>
<dbReference type="InterPro" id="IPR003661">
    <property type="entry name" value="HisK_dim/P_dom"/>
</dbReference>
<dbReference type="InterPro" id="IPR005467">
    <property type="entry name" value="His_kinase_dom"/>
</dbReference>
<dbReference type="PROSITE" id="PS50109">
    <property type="entry name" value="HIS_KIN"/>
    <property type="match status" value="1"/>
</dbReference>
<keyword evidence="7" id="KW-0812">Transmembrane</keyword>
<dbReference type="EMBL" id="JAAZNL010000046">
    <property type="protein sequence ID" value="NMB70271.1"/>
    <property type="molecule type" value="Genomic_DNA"/>
</dbReference>
<dbReference type="SUPFAM" id="SSF47384">
    <property type="entry name" value="Homodimeric domain of signal transducing histidine kinase"/>
    <property type="match status" value="1"/>
</dbReference>
<dbReference type="Gene3D" id="3.30.565.10">
    <property type="entry name" value="Histidine kinase-like ATPase, C-terminal domain"/>
    <property type="match status" value="1"/>
</dbReference>
<evidence type="ECO:0000256" key="2">
    <source>
        <dbReference type="ARBA" id="ARBA00012438"/>
    </source>
</evidence>
<evidence type="ECO:0000256" key="1">
    <source>
        <dbReference type="ARBA" id="ARBA00000085"/>
    </source>
</evidence>
<protein>
    <recommendedName>
        <fullName evidence="2">histidine kinase</fullName>
        <ecNumber evidence="2">2.7.13.3</ecNumber>
    </recommendedName>
</protein>
<keyword evidence="7" id="KW-0472">Membrane</keyword>
<dbReference type="FunFam" id="3.30.565.10:FF:000006">
    <property type="entry name" value="Sensor histidine kinase WalK"/>
    <property type="match status" value="1"/>
</dbReference>
<dbReference type="InterPro" id="IPR003594">
    <property type="entry name" value="HATPase_dom"/>
</dbReference>
<dbReference type="Pfam" id="PF00512">
    <property type="entry name" value="HisKA"/>
    <property type="match status" value="1"/>
</dbReference>
<dbReference type="CDD" id="cd00075">
    <property type="entry name" value="HATPase"/>
    <property type="match status" value="1"/>
</dbReference>
<dbReference type="PANTHER" id="PTHR45453">
    <property type="entry name" value="PHOSPHATE REGULON SENSOR PROTEIN PHOR"/>
    <property type="match status" value="1"/>
</dbReference>
<comment type="catalytic activity">
    <reaction evidence="1">
        <text>ATP + protein L-histidine = ADP + protein N-phospho-L-histidine.</text>
        <dbReference type="EC" id="2.7.13.3"/>
    </reaction>
</comment>
<dbReference type="AlphaFoldDB" id="A0A7X9DKQ9"/>
<dbReference type="PRINTS" id="PR00344">
    <property type="entry name" value="BCTRLSENSOR"/>
</dbReference>
<dbReference type="SMART" id="SM00388">
    <property type="entry name" value="HisKA"/>
    <property type="match status" value="1"/>
</dbReference>
<reference evidence="9 10" key="1">
    <citation type="journal article" date="2020" name="Biotechnol. Biofuels">
        <title>New insights from the biogas microbiome by comprehensive genome-resolved metagenomics of nearly 1600 species originating from multiple anaerobic digesters.</title>
        <authorList>
            <person name="Campanaro S."/>
            <person name="Treu L."/>
            <person name="Rodriguez-R L.M."/>
            <person name="Kovalovszki A."/>
            <person name="Ziels R.M."/>
            <person name="Maus I."/>
            <person name="Zhu X."/>
            <person name="Kougias P.G."/>
            <person name="Basile A."/>
            <person name="Luo G."/>
            <person name="Schluter A."/>
            <person name="Konstantinidis K.T."/>
            <person name="Angelidaki I."/>
        </authorList>
    </citation>
    <scope>NUCLEOTIDE SEQUENCE [LARGE SCALE GENOMIC DNA]</scope>
    <source>
        <strain evidence="9">AS27yjCOA_165</strain>
    </source>
</reference>
<accession>A0A7X9DKQ9</accession>
<keyword evidence="7" id="KW-1133">Transmembrane helix</keyword>
<dbReference type="GO" id="GO:0004721">
    <property type="term" value="F:phosphoprotein phosphatase activity"/>
    <property type="evidence" value="ECO:0007669"/>
    <property type="project" value="TreeGrafter"/>
</dbReference>